<evidence type="ECO:0000313" key="3">
    <source>
        <dbReference type="Proteomes" id="UP000799539"/>
    </source>
</evidence>
<dbReference type="Proteomes" id="UP000799539">
    <property type="component" value="Unassembled WGS sequence"/>
</dbReference>
<feature type="region of interest" description="Disordered" evidence="1">
    <location>
        <begin position="1"/>
        <end position="33"/>
    </location>
</feature>
<organism evidence="2 3">
    <name type="scientific">Cercospora zeae-maydis SCOH1-5</name>
    <dbReference type="NCBI Taxonomy" id="717836"/>
    <lineage>
        <taxon>Eukaryota</taxon>
        <taxon>Fungi</taxon>
        <taxon>Dikarya</taxon>
        <taxon>Ascomycota</taxon>
        <taxon>Pezizomycotina</taxon>
        <taxon>Dothideomycetes</taxon>
        <taxon>Dothideomycetidae</taxon>
        <taxon>Mycosphaerellales</taxon>
        <taxon>Mycosphaerellaceae</taxon>
        <taxon>Cercospora</taxon>
    </lineage>
</organism>
<keyword evidence="3" id="KW-1185">Reference proteome</keyword>
<evidence type="ECO:0000256" key="1">
    <source>
        <dbReference type="SAM" id="MobiDB-lite"/>
    </source>
</evidence>
<sequence length="256" mass="27607">MSLTNDSPRSSQLSVTRTLVSPDDDRRRSPSVGIGETLSTYHIIANAKNDSSNLEIQLKGRTALLAKTMKPAIGSPSLQLTTPKVDGESVVATAKLQPSSGQCKIMLGDPNGQKAEWTQVQHTADAHQIFIFEHNAKRYLWRRKIHVDHNSIHQTDLELVAAGVGDTVLATYLPNRIAVSRNQIARLDFLVDLDPELQILCLMSVLGARQSSRMEDAFWGVASKFRKKEKGSLGLSMGGYGATGVAALSLGGGGGC</sequence>
<proteinExistence type="predicted"/>
<dbReference type="OrthoDB" id="3648425at2759"/>
<reference evidence="2" key="1">
    <citation type="journal article" date="2020" name="Stud. Mycol.">
        <title>101 Dothideomycetes genomes: a test case for predicting lifestyles and emergence of pathogens.</title>
        <authorList>
            <person name="Haridas S."/>
            <person name="Albert R."/>
            <person name="Binder M."/>
            <person name="Bloem J."/>
            <person name="Labutti K."/>
            <person name="Salamov A."/>
            <person name="Andreopoulos B."/>
            <person name="Baker S."/>
            <person name="Barry K."/>
            <person name="Bills G."/>
            <person name="Bluhm B."/>
            <person name="Cannon C."/>
            <person name="Castanera R."/>
            <person name="Culley D."/>
            <person name="Daum C."/>
            <person name="Ezra D."/>
            <person name="Gonzalez J."/>
            <person name="Henrissat B."/>
            <person name="Kuo A."/>
            <person name="Liang C."/>
            <person name="Lipzen A."/>
            <person name="Lutzoni F."/>
            <person name="Magnuson J."/>
            <person name="Mondo S."/>
            <person name="Nolan M."/>
            <person name="Ohm R."/>
            <person name="Pangilinan J."/>
            <person name="Park H.-J."/>
            <person name="Ramirez L."/>
            <person name="Alfaro M."/>
            <person name="Sun H."/>
            <person name="Tritt A."/>
            <person name="Yoshinaga Y."/>
            <person name="Zwiers L.-H."/>
            <person name="Turgeon B."/>
            <person name="Goodwin S."/>
            <person name="Spatafora J."/>
            <person name="Crous P."/>
            <person name="Grigoriev I."/>
        </authorList>
    </citation>
    <scope>NUCLEOTIDE SEQUENCE</scope>
    <source>
        <strain evidence="2">SCOH1-5</strain>
    </source>
</reference>
<protein>
    <submittedName>
        <fullName evidence="2">Uncharacterized protein</fullName>
    </submittedName>
</protein>
<dbReference type="AlphaFoldDB" id="A0A6A6F9Z4"/>
<dbReference type="EMBL" id="ML992682">
    <property type="protein sequence ID" value="KAF2210240.1"/>
    <property type="molecule type" value="Genomic_DNA"/>
</dbReference>
<feature type="compositionally biased region" description="Polar residues" evidence="1">
    <location>
        <begin position="1"/>
        <end position="19"/>
    </location>
</feature>
<name>A0A6A6F9Z4_9PEZI</name>
<evidence type="ECO:0000313" key="2">
    <source>
        <dbReference type="EMBL" id="KAF2210240.1"/>
    </source>
</evidence>
<gene>
    <name evidence="2" type="ORF">CERZMDRAFT_99654</name>
</gene>
<accession>A0A6A6F9Z4</accession>